<dbReference type="STRING" id="555874.SAMN04488065_1693"/>
<organism evidence="10 11">
    <name type="scientific">Haloplanus vescus</name>
    <dbReference type="NCBI Taxonomy" id="555874"/>
    <lineage>
        <taxon>Archaea</taxon>
        <taxon>Methanobacteriati</taxon>
        <taxon>Methanobacteriota</taxon>
        <taxon>Stenosarchaea group</taxon>
        <taxon>Halobacteria</taxon>
        <taxon>Halobacteriales</taxon>
        <taxon>Haloferacaceae</taxon>
        <taxon>Haloplanus</taxon>
    </lineage>
</organism>
<dbReference type="InterPro" id="IPR000537">
    <property type="entry name" value="UbiA_prenyltransferase"/>
</dbReference>
<dbReference type="InterPro" id="IPR017825">
    <property type="entry name" value="Lycopene_cyclase_dom"/>
</dbReference>
<dbReference type="RefSeq" id="WP_092633884.1">
    <property type="nucleotide sequence ID" value="NZ_FNQT01000002.1"/>
</dbReference>
<keyword evidence="5 8" id="KW-1133">Transmembrane helix</keyword>
<dbReference type="GO" id="GO:0005886">
    <property type="term" value="C:plasma membrane"/>
    <property type="evidence" value="ECO:0007669"/>
    <property type="project" value="UniProtKB-SubCell"/>
</dbReference>
<evidence type="ECO:0000256" key="5">
    <source>
        <dbReference type="ARBA" id="ARBA00022989"/>
    </source>
</evidence>
<protein>
    <submittedName>
        <fullName evidence="10">Lycopene cyclase domain-containing protein</fullName>
    </submittedName>
</protein>
<feature type="transmembrane region" description="Helical" evidence="8">
    <location>
        <begin position="295"/>
        <end position="314"/>
    </location>
</feature>
<dbReference type="Proteomes" id="UP000236755">
    <property type="component" value="Unassembled WGS sequence"/>
</dbReference>
<keyword evidence="7" id="KW-0413">Isomerase</keyword>
<feature type="transmembrane region" description="Helical" evidence="8">
    <location>
        <begin position="261"/>
        <end position="283"/>
    </location>
</feature>
<reference evidence="10 11" key="1">
    <citation type="submission" date="2016-10" db="EMBL/GenBank/DDBJ databases">
        <authorList>
            <person name="de Groot N.N."/>
        </authorList>
    </citation>
    <scope>NUCLEOTIDE SEQUENCE [LARGE SCALE GENOMIC DNA]</scope>
    <source>
        <strain evidence="10 11">CGMCC 1.8712</strain>
    </source>
</reference>
<feature type="transmembrane region" description="Helical" evidence="8">
    <location>
        <begin position="220"/>
        <end position="249"/>
    </location>
</feature>
<keyword evidence="3 8" id="KW-0812">Transmembrane</keyword>
<dbReference type="Pfam" id="PF01040">
    <property type="entry name" value="UbiA"/>
    <property type="match status" value="1"/>
</dbReference>
<evidence type="ECO:0000256" key="1">
    <source>
        <dbReference type="ARBA" id="ARBA00004651"/>
    </source>
</evidence>
<evidence type="ECO:0000256" key="6">
    <source>
        <dbReference type="ARBA" id="ARBA00023136"/>
    </source>
</evidence>
<feature type="domain" description="Lycopene cyclase" evidence="9">
    <location>
        <begin position="296"/>
        <end position="380"/>
    </location>
</feature>
<name>A0A1H3Y6F0_9EURY</name>
<feature type="transmembrane region" description="Helical" evidence="8">
    <location>
        <begin position="21"/>
        <end position="42"/>
    </location>
</feature>
<keyword evidence="4" id="KW-0125">Carotenoid biosynthesis</keyword>
<dbReference type="Pfam" id="PF18916">
    <property type="entry name" value="Lycopene_cyc"/>
    <property type="match status" value="1"/>
</dbReference>
<dbReference type="OrthoDB" id="199516at2157"/>
<gene>
    <name evidence="10" type="ORF">SAMN04488065_1693</name>
</gene>
<evidence type="ECO:0000256" key="3">
    <source>
        <dbReference type="ARBA" id="ARBA00022692"/>
    </source>
</evidence>
<accession>A0A1H3Y6F0</accession>
<evidence type="ECO:0000256" key="7">
    <source>
        <dbReference type="ARBA" id="ARBA00023235"/>
    </source>
</evidence>
<dbReference type="GO" id="GO:0016765">
    <property type="term" value="F:transferase activity, transferring alkyl or aryl (other than methyl) groups"/>
    <property type="evidence" value="ECO:0007669"/>
    <property type="project" value="InterPro"/>
</dbReference>
<dbReference type="CDD" id="cd13956">
    <property type="entry name" value="PT_UbiA"/>
    <property type="match status" value="1"/>
</dbReference>
<sequence>MAIARHGTGPRAALGAVASQVHPVFMAPPLAASGFGAVLGGFGRPRLAFLHLAVAFCALYTAHVKDGLVDFYRRDEDDDHPLTRQGCRVAIAASTTCFFLGLAALAVLVDPIAALLALPGWVVAVCHAPQLDTNPLGATLGYPVGIGVALLGGYYVQMRALSTAAVAFAAVFVVVLAGIKVVDDATDHDYDRSIGKRTVAVVLGRRDARRLAGGLMGAGMAAVAALAVTGVVPRGSALAVVPFLAVAVVARRADAGLATKLLVRASYLFFALLVLAVWLRPLAGHALPDVTLLGPYTYLATEVLWGAAALFLVVRADALRAAARTTAVLYPFAYVWDWYTLSVGVFAIPMRTGVELLGVPLEEHLFMLVVPTMVVGVHETLRKSGPWIGE</sequence>
<comment type="pathway">
    <text evidence="2">Carotenoid biosynthesis.</text>
</comment>
<keyword evidence="6 8" id="KW-0472">Membrane</keyword>
<comment type="subcellular location">
    <subcellularLocation>
        <location evidence="1">Cell membrane</location>
        <topology evidence="1">Multi-pass membrane protein</topology>
    </subcellularLocation>
</comment>
<evidence type="ECO:0000256" key="2">
    <source>
        <dbReference type="ARBA" id="ARBA00004829"/>
    </source>
</evidence>
<evidence type="ECO:0000256" key="4">
    <source>
        <dbReference type="ARBA" id="ARBA00022746"/>
    </source>
</evidence>
<evidence type="ECO:0000313" key="10">
    <source>
        <dbReference type="EMBL" id="SEA07239.1"/>
    </source>
</evidence>
<proteinExistence type="predicted"/>
<keyword evidence="11" id="KW-1185">Reference proteome</keyword>
<dbReference type="AlphaFoldDB" id="A0A1H3Y6F0"/>
<feature type="transmembrane region" description="Helical" evidence="8">
    <location>
        <begin position="163"/>
        <end position="182"/>
    </location>
</feature>
<feature type="transmembrane region" description="Helical" evidence="8">
    <location>
        <begin position="48"/>
        <end position="68"/>
    </location>
</feature>
<dbReference type="EMBL" id="FNQT01000002">
    <property type="protein sequence ID" value="SEA07239.1"/>
    <property type="molecule type" value="Genomic_DNA"/>
</dbReference>
<evidence type="ECO:0000256" key="8">
    <source>
        <dbReference type="SAM" id="Phobius"/>
    </source>
</evidence>
<evidence type="ECO:0000313" key="11">
    <source>
        <dbReference type="Proteomes" id="UP000236755"/>
    </source>
</evidence>
<feature type="transmembrane region" description="Helical" evidence="8">
    <location>
        <begin position="89"/>
        <end position="116"/>
    </location>
</feature>
<evidence type="ECO:0000259" key="9">
    <source>
        <dbReference type="Pfam" id="PF18916"/>
    </source>
</evidence>
<feature type="transmembrane region" description="Helical" evidence="8">
    <location>
        <begin position="136"/>
        <end position="156"/>
    </location>
</feature>